<dbReference type="Gene3D" id="3.40.20.10">
    <property type="entry name" value="Severin"/>
    <property type="match status" value="1"/>
</dbReference>
<comment type="subcellular location">
    <subcellularLocation>
        <location evidence="10">Cytoplasmic vesicle</location>
        <location evidence="10">COPII-coated vesicle membrane</location>
        <topology evidence="10">Peripheral membrane protein</topology>
        <orientation evidence="10">Cytoplasmic side</orientation>
    </subcellularLocation>
    <subcellularLocation>
        <location evidence="10">Endoplasmic reticulum membrane</location>
        <topology evidence="10">Peripheral membrane protein</topology>
        <orientation evidence="10">Cytoplasmic side</orientation>
    </subcellularLocation>
</comment>
<dbReference type="InterPro" id="IPR006895">
    <property type="entry name" value="Znf_Sec23_Sec24"/>
</dbReference>
<feature type="domain" description="Gelsolin-like" evidence="12">
    <location>
        <begin position="720"/>
        <end position="806"/>
    </location>
</feature>
<keyword evidence="2 10" id="KW-0813">Transport</keyword>
<dbReference type="Pfam" id="PF04810">
    <property type="entry name" value="zf-Sec23_Sec24"/>
    <property type="match status" value="1"/>
</dbReference>
<dbReference type="PANTHER" id="PTHR11141">
    <property type="entry name" value="PROTEIN TRANSPORT PROTEIN SEC23"/>
    <property type="match status" value="1"/>
</dbReference>
<gene>
    <name evidence="17" type="ORF">ACHAXA_005824</name>
</gene>
<comment type="function">
    <text evidence="10">Component of the coat protein complex II (COPII) which promotes the formation of transport vesicles from the endoplasmic reticulum (ER). The coat has two main functions, the physical deformation of the endoplasmic reticulum membrane into vesicles and the selection of cargo molecules.</text>
</comment>
<dbReference type="Gene3D" id="1.20.120.730">
    <property type="entry name" value="Sec23/Sec24 helical domain"/>
    <property type="match status" value="1"/>
</dbReference>
<evidence type="ECO:0000256" key="2">
    <source>
        <dbReference type="ARBA" id="ARBA00022448"/>
    </source>
</evidence>
<feature type="domain" description="Sec23/Sec24 trunk" evidence="14">
    <location>
        <begin position="134"/>
        <end position="368"/>
    </location>
</feature>
<dbReference type="SUPFAM" id="SSF53300">
    <property type="entry name" value="vWA-like"/>
    <property type="match status" value="2"/>
</dbReference>
<proteinExistence type="inferred from homology"/>
<organism evidence="17 18">
    <name type="scientific">Cyclostephanos tholiformis</name>
    <dbReference type="NCBI Taxonomy" id="382380"/>
    <lineage>
        <taxon>Eukaryota</taxon>
        <taxon>Sar</taxon>
        <taxon>Stramenopiles</taxon>
        <taxon>Ochrophyta</taxon>
        <taxon>Bacillariophyta</taxon>
        <taxon>Coscinodiscophyceae</taxon>
        <taxon>Thalassiosirophycidae</taxon>
        <taxon>Stephanodiscales</taxon>
        <taxon>Stephanodiscaceae</taxon>
        <taxon>Cyclostephanos</taxon>
    </lineage>
</organism>
<dbReference type="InterPro" id="IPR036180">
    <property type="entry name" value="Gelsolin-like_dom_sf"/>
</dbReference>
<dbReference type="SUPFAM" id="SSF82919">
    <property type="entry name" value="Zn-finger domain of Sec23/24"/>
    <property type="match status" value="1"/>
</dbReference>
<keyword evidence="18" id="KW-1185">Reference proteome</keyword>
<dbReference type="FunFam" id="3.40.20.10:FF:000014">
    <property type="entry name" value="Protein transport protein SEC23"/>
    <property type="match status" value="1"/>
</dbReference>
<dbReference type="EMBL" id="JALLPB020000091">
    <property type="protein sequence ID" value="KAL3817791.1"/>
    <property type="molecule type" value="Genomic_DNA"/>
</dbReference>
<dbReference type="GO" id="GO:0046872">
    <property type="term" value="F:metal ion binding"/>
    <property type="evidence" value="ECO:0007669"/>
    <property type="project" value="UniProtKB-KW"/>
</dbReference>
<dbReference type="SUPFAM" id="SSF81811">
    <property type="entry name" value="Helical domain of Sec23/24"/>
    <property type="match status" value="1"/>
</dbReference>
<dbReference type="Gene3D" id="3.40.50.410">
    <property type="entry name" value="von Willebrand factor, type A domain"/>
    <property type="match status" value="1"/>
</dbReference>
<keyword evidence="8 10" id="KW-0472">Membrane</keyword>
<dbReference type="SUPFAM" id="SSF81995">
    <property type="entry name" value="beta-sandwich domain of Sec23/24"/>
    <property type="match status" value="1"/>
</dbReference>
<dbReference type="Proteomes" id="UP001530377">
    <property type="component" value="Unassembled WGS sequence"/>
</dbReference>
<comment type="caution">
    <text evidence="17">The sequence shown here is derived from an EMBL/GenBank/DDBJ whole genome shotgun (WGS) entry which is preliminary data.</text>
</comment>
<dbReference type="Pfam" id="PF08033">
    <property type="entry name" value="Sec23_BS"/>
    <property type="match status" value="1"/>
</dbReference>
<feature type="domain" description="Zinc finger Sec23/Sec24-type" evidence="13">
    <location>
        <begin position="62"/>
        <end position="102"/>
    </location>
</feature>
<evidence type="ECO:0000259" key="13">
    <source>
        <dbReference type="Pfam" id="PF04810"/>
    </source>
</evidence>
<dbReference type="InterPro" id="IPR007123">
    <property type="entry name" value="Gelsolin-like_dom"/>
</dbReference>
<keyword evidence="6 10" id="KW-0931">ER-Golgi transport</keyword>
<feature type="domain" description="Sec23/Sec24 helical" evidence="15">
    <location>
        <begin position="606"/>
        <end position="704"/>
    </location>
</feature>
<dbReference type="InterPro" id="IPR006896">
    <property type="entry name" value="Sec23/24_trunk_dom"/>
</dbReference>
<keyword evidence="10" id="KW-0963">Cytoplasm</keyword>
<evidence type="ECO:0000313" key="17">
    <source>
        <dbReference type="EMBL" id="KAL3817791.1"/>
    </source>
</evidence>
<dbReference type="GO" id="GO:0005789">
    <property type="term" value="C:endoplasmic reticulum membrane"/>
    <property type="evidence" value="ECO:0007669"/>
    <property type="project" value="UniProtKB-SubCell"/>
</dbReference>
<comment type="similarity">
    <text evidence="1 10">Belongs to the SEC23/SEC24 family. SEC23 subfamily.</text>
</comment>
<evidence type="ECO:0000256" key="1">
    <source>
        <dbReference type="ARBA" id="ARBA00009210"/>
    </source>
</evidence>
<keyword evidence="3 10" id="KW-0479">Metal-binding</keyword>
<dbReference type="InterPro" id="IPR006900">
    <property type="entry name" value="Sec23/24_helical_dom"/>
</dbReference>
<feature type="compositionally biased region" description="Gly residues" evidence="11">
    <location>
        <begin position="238"/>
        <end position="248"/>
    </location>
</feature>
<name>A0ABD3S005_9STRA</name>
<evidence type="ECO:0000256" key="6">
    <source>
        <dbReference type="ARBA" id="ARBA00022892"/>
    </source>
</evidence>
<dbReference type="Pfam" id="PF00626">
    <property type="entry name" value="Gelsolin"/>
    <property type="match status" value="1"/>
</dbReference>
<feature type="compositionally biased region" description="Pro residues" evidence="11">
    <location>
        <begin position="220"/>
        <end position="230"/>
    </location>
</feature>
<feature type="compositionally biased region" description="Pro residues" evidence="11">
    <location>
        <begin position="571"/>
        <end position="585"/>
    </location>
</feature>
<evidence type="ECO:0000256" key="9">
    <source>
        <dbReference type="ARBA" id="ARBA00023329"/>
    </source>
</evidence>
<keyword evidence="5 10" id="KW-0862">Zinc</keyword>
<dbReference type="SUPFAM" id="SSF82754">
    <property type="entry name" value="C-terminal, gelsolin-like domain of Sec23/24"/>
    <property type="match status" value="1"/>
</dbReference>
<dbReference type="FunFam" id="2.30.30.380:FF:000001">
    <property type="entry name" value="Protein transport protein SEC23"/>
    <property type="match status" value="1"/>
</dbReference>
<dbReference type="CDD" id="cd11287">
    <property type="entry name" value="Sec23_C"/>
    <property type="match status" value="1"/>
</dbReference>
<dbReference type="PANTHER" id="PTHR11141:SF0">
    <property type="entry name" value="PROTEIN TRANSPORT PROTEIN SEC23"/>
    <property type="match status" value="1"/>
</dbReference>
<evidence type="ECO:0000256" key="8">
    <source>
        <dbReference type="ARBA" id="ARBA00023136"/>
    </source>
</evidence>
<dbReference type="AlphaFoldDB" id="A0ABD3S005"/>
<feature type="domain" description="Sec23/Sec24 beta-sandwich" evidence="16">
    <location>
        <begin position="467"/>
        <end position="569"/>
    </location>
</feature>
<keyword evidence="7 10" id="KW-0653">Protein transport</keyword>
<dbReference type="InterPro" id="IPR037550">
    <property type="entry name" value="Sec23_C"/>
</dbReference>
<dbReference type="InterPro" id="IPR037364">
    <property type="entry name" value="Sec23"/>
</dbReference>
<dbReference type="GO" id="GO:0015031">
    <property type="term" value="P:protein transport"/>
    <property type="evidence" value="ECO:0007669"/>
    <property type="project" value="UniProtKB-KW"/>
</dbReference>
<evidence type="ECO:0000256" key="11">
    <source>
        <dbReference type="SAM" id="MobiDB-lite"/>
    </source>
</evidence>
<dbReference type="InterPro" id="IPR036175">
    <property type="entry name" value="Sec23/24_helical_dom_sf"/>
</dbReference>
<evidence type="ECO:0000256" key="10">
    <source>
        <dbReference type="RuleBase" id="RU365030"/>
    </source>
</evidence>
<sequence>MQGEHWDVTLSEEQSGTRLSFHCWPSSRLEATRCVAPIGALYTPLRRLPPHCAPPVALQYDPIRCSTPTCHAVLNPYCQVDYRTKLWTCPFCLTRNHFPPHYAENISEVNLPAELVPQFATCEYELPSVPNAGPPAFVFCLDTCVHVEELAELADSIQQVLNLLPEDSLVGLITFGTNVQVHELGFEGLSKAYVIRGNKEYGPQKVGQLLGCLGGGGGGPPAPPPGPPGPGQHLPSMNGGGIGAGGGSPESPGQQALRRFLLPVSECVMTLESILEDLRKDPWPVPSDKRVARCTGCALSVATSLLDLCLPRGGARVMMFVGGPCTSGPGAIVSRAKTEDMRSHADLGRNAEPLHKPACEFYAGLSKRGGSAGGGTSGKGGATSTQAAANAGAASLHVVDIFACSLDQVGILEMGELVEATGGHMVLGDSFGQSVFKESLRRVFRTYEPSPDGSSPPSSDDGMMQMAFGATLEVLTSREFKVSGAIGPVTSLGKKGPNVSDLEVGRGGTNAWSLGGIDPGTTIAVYFDITNPGTSPLPEGKRRFIQFLTRYQHSNGQTRLRATTICGPWHNPPPGEGDKAQPPPGAGGGYNGMVQQQPSPVKMSFDQEAAAVLLARVAVERTETEDVADVLRWIDRSLIRLCSKFADYVPDDPNSFRLSPEFSLFPQFLFHLRRSQFLQLFNSSPDEAAYYRYILNKENTTNSLVMIQPTLLSYSFNGPPQPALLDSQSVRPDTILLLDTFFHVVVFHGETTAAWREQRYHEQEEHVAFRNLLEAPQADAQMIMDNRFPVPRYIVCDQHKSEARFLMAKLNPSVTHNTEGAGGAQVFTDDVSLRVFMEHLMKLAVQS</sequence>
<dbReference type="GO" id="GO:0012507">
    <property type="term" value="C:ER to Golgi transport vesicle membrane"/>
    <property type="evidence" value="ECO:0007669"/>
    <property type="project" value="UniProtKB-SubCell"/>
</dbReference>
<protein>
    <recommendedName>
        <fullName evidence="10">Protein transport protein SEC23</fullName>
    </recommendedName>
</protein>
<dbReference type="FunFam" id="1.20.120.730:FF:000005">
    <property type="entry name" value="Protein transport protein SEC23"/>
    <property type="match status" value="1"/>
</dbReference>
<feature type="domain" description="Sec23/Sec24 trunk" evidence="14">
    <location>
        <begin position="389"/>
        <end position="444"/>
    </location>
</feature>
<feature type="region of interest" description="Disordered" evidence="11">
    <location>
        <begin position="571"/>
        <end position="591"/>
    </location>
</feature>
<evidence type="ECO:0000256" key="4">
    <source>
        <dbReference type="ARBA" id="ARBA00022824"/>
    </source>
</evidence>
<dbReference type="Gene3D" id="2.30.30.380">
    <property type="entry name" value="Zn-finger domain of Sec23/24"/>
    <property type="match status" value="1"/>
</dbReference>
<dbReference type="InterPro" id="IPR036174">
    <property type="entry name" value="Znf_Sec23_Sec24_sf"/>
</dbReference>
<reference evidence="17 18" key="1">
    <citation type="submission" date="2024-10" db="EMBL/GenBank/DDBJ databases">
        <title>Updated reference genomes for cyclostephanoid diatoms.</title>
        <authorList>
            <person name="Roberts W.R."/>
            <person name="Alverson A.J."/>
        </authorList>
    </citation>
    <scope>NUCLEOTIDE SEQUENCE [LARGE SCALE GENOMIC DNA]</scope>
    <source>
        <strain evidence="17 18">AJA228-03</strain>
    </source>
</reference>
<evidence type="ECO:0000256" key="3">
    <source>
        <dbReference type="ARBA" id="ARBA00022723"/>
    </source>
</evidence>
<evidence type="ECO:0000259" key="15">
    <source>
        <dbReference type="Pfam" id="PF04815"/>
    </source>
</evidence>
<feature type="region of interest" description="Disordered" evidence="11">
    <location>
        <begin position="212"/>
        <end position="254"/>
    </location>
</feature>
<dbReference type="InterPro" id="IPR029006">
    <property type="entry name" value="ADF-H/Gelsolin-like_dom_sf"/>
</dbReference>
<evidence type="ECO:0000256" key="7">
    <source>
        <dbReference type="ARBA" id="ARBA00022927"/>
    </source>
</evidence>
<evidence type="ECO:0000259" key="12">
    <source>
        <dbReference type="Pfam" id="PF00626"/>
    </source>
</evidence>
<dbReference type="Gene3D" id="2.60.40.1670">
    <property type="entry name" value="beta-sandwich domain of Sec23/24"/>
    <property type="match status" value="1"/>
</dbReference>
<keyword evidence="4 10" id="KW-0256">Endoplasmic reticulum</keyword>
<keyword evidence="9 10" id="KW-0968">Cytoplasmic vesicle</keyword>
<dbReference type="InterPro" id="IPR012990">
    <property type="entry name" value="Beta-sandwich_Sec23_24"/>
</dbReference>
<dbReference type="Pfam" id="PF04815">
    <property type="entry name" value="Sec23_helical"/>
    <property type="match status" value="1"/>
</dbReference>
<evidence type="ECO:0000256" key="5">
    <source>
        <dbReference type="ARBA" id="ARBA00022833"/>
    </source>
</evidence>
<evidence type="ECO:0000259" key="14">
    <source>
        <dbReference type="Pfam" id="PF04811"/>
    </source>
</evidence>
<dbReference type="GO" id="GO:0016192">
    <property type="term" value="P:vesicle-mediated transport"/>
    <property type="evidence" value="ECO:0007669"/>
    <property type="project" value="UniProtKB-KW"/>
</dbReference>
<dbReference type="Pfam" id="PF04811">
    <property type="entry name" value="Sec23_trunk"/>
    <property type="match status" value="2"/>
</dbReference>
<evidence type="ECO:0000313" key="18">
    <source>
        <dbReference type="Proteomes" id="UP001530377"/>
    </source>
</evidence>
<accession>A0ABD3S005</accession>
<dbReference type="InterPro" id="IPR036465">
    <property type="entry name" value="vWFA_dom_sf"/>
</dbReference>
<evidence type="ECO:0000259" key="16">
    <source>
        <dbReference type="Pfam" id="PF08033"/>
    </source>
</evidence>